<comment type="subcellular location">
    <subcellularLocation>
        <location evidence="1">Cell membrane</location>
        <topology evidence="1">Peripheral membrane protein</topology>
    </subcellularLocation>
</comment>
<evidence type="ECO:0000256" key="7">
    <source>
        <dbReference type="SAM" id="MobiDB-lite"/>
    </source>
</evidence>
<evidence type="ECO:0000256" key="5">
    <source>
        <dbReference type="ARBA" id="ARBA00023121"/>
    </source>
</evidence>
<feature type="region of interest" description="Disordered" evidence="7">
    <location>
        <begin position="70"/>
        <end position="108"/>
    </location>
</feature>
<comment type="caution">
    <text evidence="8">The sequence shown here is derived from an EMBL/GenBank/DDBJ whole genome shotgun (WGS) entry which is preliminary data.</text>
</comment>
<dbReference type="GO" id="GO:0008013">
    <property type="term" value="F:beta-catenin binding"/>
    <property type="evidence" value="ECO:0007669"/>
    <property type="project" value="TreeGrafter"/>
</dbReference>
<dbReference type="GO" id="GO:0005546">
    <property type="term" value="F:phosphatidylinositol-4,5-bisphosphate binding"/>
    <property type="evidence" value="ECO:0007669"/>
    <property type="project" value="TreeGrafter"/>
</dbReference>
<sequence>MEPSKGSGPIGVPLTRGCEETAMGLHLEATPSSESCDVDLPEPQPPRTLKWTTLKIFGGRRNICTLPNFFRRRKSHGKGPSKKGMSKSKTHDGISKVSWEDGRRAGDMPARDFEYHSQKDSALASCQSSQVMNEFSEGGVSCLLTPSGNHKPFWDKSLQFCRPKRGLKGFFSSLRRHKKNRNVELENHEAFELSGDVCDRVVLAAESSIDNQNYKSLGSLAEPKVPVSSVKDSITCEVTKEAIVSENVIASTDQDRFKLQTGADGAVELAADVLNVDSEGEAPCEIAELTYTIAANADYTERGQLSVQSPYQISVILGDDASLKSFDSLTGCGDVIADQDDDSIANSTVSGEKSRSAGKRSSCYVNYQGGGEEMATPDEVDRVDYLRGLWESNTGEDVGSFPREHPGFVMCDVSLAVTTKVSPIPSPHMDTGNNSGSLQPTTHAPRNVLTPQSDQQGSLPNSDEGYYDSTTPGPEDDRGDDIIGIMKERLPRDSYSGDALYELYESEDPLTSPLPEEKPSVEMQPPILDSLDFVCLMSQSADEEHPPGFTHGTTFTGTEEVRFAKVQHELLGCGQQGAKNSTAKEQAEFGFCLKKSPNESIPGLNKKQCLEEQQVVSWTLSPKGECVFYESICLNDRNKNCQSVSCFQKTDNHLDYTNLEDVVCTATVPKSALPLQTLTSYSEQGYRRNLSENRGKKRQKKKVAAEAEHSQTVCFSQALVDFTKNGKLFNNLSQSPEPGSSFVENVEALPAMVTFDVFDTENEGECDRHTEMELEMEVADEDVESPYDTSPYESYLQKDAFAECDDRMLNDFDRSLFYSNTWGVASLPRYCGLASISLPVPAPLSAKRRSRSLDTDTLESEISDLCLIETKAKPLLSPHLKLEQCSSSSVSPLHLKKFGHLASPEMQSRDETTASWQPDPSGSSVPPLTDGERVGREPSALEWEGAMPACCQAERPQPQHVGLATKCKIRPQTLCAVQEKQGCNSTPLSLGQMVRLSHLPVKCGPRPSQPDPTLSGIPGDHICRDPAQVSGLDDKNKTHLSHKYFAKQLHDCHQLIPKIRPVGVTRGMPHFRPDTNRTSKLASCKKQRELSSKGREDLSASLPVGCHKHSV</sequence>
<evidence type="ECO:0000256" key="2">
    <source>
        <dbReference type="ARBA" id="ARBA00007750"/>
    </source>
</evidence>
<keyword evidence="9" id="KW-1185">Reference proteome</keyword>
<gene>
    <name evidence="8" type="ORF">AAFF_G00326320</name>
</gene>
<keyword evidence="5" id="KW-0446">Lipid-binding</keyword>
<dbReference type="EMBL" id="JAINUG010000005">
    <property type="protein sequence ID" value="KAJ8416754.1"/>
    <property type="molecule type" value="Genomic_DNA"/>
</dbReference>
<dbReference type="PANTHER" id="PTHR22237:SF0">
    <property type="entry name" value="APC MEMBRANE RECRUITMENT PROTEIN 1"/>
    <property type="match status" value="1"/>
</dbReference>
<dbReference type="Proteomes" id="UP001221898">
    <property type="component" value="Unassembled WGS sequence"/>
</dbReference>
<feature type="compositionally biased region" description="Basic and acidic residues" evidence="7">
    <location>
        <begin position="1086"/>
        <end position="1098"/>
    </location>
</feature>
<feature type="compositionally biased region" description="Basic and acidic residues" evidence="7">
    <location>
        <begin position="685"/>
        <end position="694"/>
    </location>
</feature>
<name>A0AAD7T992_9TELE</name>
<reference evidence="8" key="1">
    <citation type="journal article" date="2023" name="Science">
        <title>Genome structures resolve the early diversification of teleost fishes.</title>
        <authorList>
            <person name="Parey E."/>
            <person name="Louis A."/>
            <person name="Montfort J."/>
            <person name="Bouchez O."/>
            <person name="Roques C."/>
            <person name="Iampietro C."/>
            <person name="Lluch J."/>
            <person name="Castinel A."/>
            <person name="Donnadieu C."/>
            <person name="Desvignes T."/>
            <person name="Floi Bucao C."/>
            <person name="Jouanno E."/>
            <person name="Wen M."/>
            <person name="Mejri S."/>
            <person name="Dirks R."/>
            <person name="Jansen H."/>
            <person name="Henkel C."/>
            <person name="Chen W.J."/>
            <person name="Zahm M."/>
            <person name="Cabau C."/>
            <person name="Klopp C."/>
            <person name="Thompson A.W."/>
            <person name="Robinson-Rechavi M."/>
            <person name="Braasch I."/>
            <person name="Lecointre G."/>
            <person name="Bobe J."/>
            <person name="Postlethwait J.H."/>
            <person name="Berthelot C."/>
            <person name="Roest Crollius H."/>
            <person name="Guiguen Y."/>
        </authorList>
    </citation>
    <scope>NUCLEOTIDE SEQUENCE</scope>
    <source>
        <strain evidence="8">NC1722</strain>
    </source>
</reference>
<comment type="similarity">
    <text evidence="2">Belongs to the Amer family.</text>
</comment>
<evidence type="ECO:0000256" key="6">
    <source>
        <dbReference type="ARBA" id="ARBA00023136"/>
    </source>
</evidence>
<feature type="compositionally biased region" description="Polar residues" evidence="7">
    <location>
        <begin position="431"/>
        <end position="461"/>
    </location>
</feature>
<feature type="region of interest" description="Disordered" evidence="7">
    <location>
        <begin position="684"/>
        <end position="703"/>
    </location>
</feature>
<evidence type="ECO:0000256" key="1">
    <source>
        <dbReference type="ARBA" id="ARBA00004202"/>
    </source>
</evidence>
<dbReference type="InterPro" id="IPR019003">
    <property type="entry name" value="AMER"/>
</dbReference>
<dbReference type="GO" id="GO:0005886">
    <property type="term" value="C:plasma membrane"/>
    <property type="evidence" value="ECO:0007669"/>
    <property type="project" value="UniProtKB-SubCell"/>
</dbReference>
<evidence type="ECO:0000313" key="9">
    <source>
        <dbReference type="Proteomes" id="UP001221898"/>
    </source>
</evidence>
<keyword evidence="4" id="KW-0879">Wnt signaling pathway</keyword>
<feature type="region of interest" description="Disordered" evidence="7">
    <location>
        <begin position="422"/>
        <end position="481"/>
    </location>
</feature>
<dbReference type="AlphaFoldDB" id="A0AAD7T992"/>
<keyword evidence="3" id="KW-1003">Cell membrane</keyword>
<evidence type="ECO:0008006" key="10">
    <source>
        <dbReference type="Google" id="ProtNLM"/>
    </source>
</evidence>
<keyword evidence="6" id="KW-0472">Membrane</keyword>
<feature type="compositionally biased region" description="Basic and acidic residues" evidence="7">
    <location>
        <begin position="89"/>
        <end position="108"/>
    </location>
</feature>
<organism evidence="8 9">
    <name type="scientific">Aldrovandia affinis</name>
    <dbReference type="NCBI Taxonomy" id="143900"/>
    <lineage>
        <taxon>Eukaryota</taxon>
        <taxon>Metazoa</taxon>
        <taxon>Chordata</taxon>
        <taxon>Craniata</taxon>
        <taxon>Vertebrata</taxon>
        <taxon>Euteleostomi</taxon>
        <taxon>Actinopterygii</taxon>
        <taxon>Neopterygii</taxon>
        <taxon>Teleostei</taxon>
        <taxon>Notacanthiformes</taxon>
        <taxon>Halosauridae</taxon>
        <taxon>Aldrovandia</taxon>
    </lineage>
</organism>
<dbReference type="PANTHER" id="PTHR22237">
    <property type="entry name" value="APC MEMBRANE RECRUITMENT PROTEIN 2-RELATED"/>
    <property type="match status" value="1"/>
</dbReference>
<evidence type="ECO:0000313" key="8">
    <source>
        <dbReference type="EMBL" id="KAJ8416754.1"/>
    </source>
</evidence>
<proteinExistence type="inferred from homology"/>
<dbReference type="GO" id="GO:0060828">
    <property type="term" value="P:regulation of canonical Wnt signaling pathway"/>
    <property type="evidence" value="ECO:0007669"/>
    <property type="project" value="TreeGrafter"/>
</dbReference>
<accession>A0AAD7T992</accession>
<feature type="compositionally biased region" description="Basic residues" evidence="7">
    <location>
        <begin position="70"/>
        <end position="88"/>
    </location>
</feature>
<evidence type="ECO:0000256" key="3">
    <source>
        <dbReference type="ARBA" id="ARBA00022475"/>
    </source>
</evidence>
<feature type="region of interest" description="Disordered" evidence="7">
    <location>
        <begin position="1066"/>
        <end position="1111"/>
    </location>
</feature>
<protein>
    <recommendedName>
        <fullName evidence="10">APC membrane recruitment protein 1</fullName>
    </recommendedName>
</protein>
<evidence type="ECO:0000256" key="4">
    <source>
        <dbReference type="ARBA" id="ARBA00022687"/>
    </source>
</evidence>
<feature type="region of interest" description="Disordered" evidence="7">
    <location>
        <begin position="904"/>
        <end position="937"/>
    </location>
</feature>
<dbReference type="Pfam" id="PF09422">
    <property type="entry name" value="AMER"/>
    <property type="match status" value="1"/>
</dbReference>
<dbReference type="GO" id="GO:0016055">
    <property type="term" value="P:Wnt signaling pathway"/>
    <property type="evidence" value="ECO:0007669"/>
    <property type="project" value="UniProtKB-KW"/>
</dbReference>
<feature type="compositionally biased region" description="Polar residues" evidence="7">
    <location>
        <begin position="913"/>
        <end position="926"/>
    </location>
</feature>